<sequence length="125" mass="14946">MAYTTYFLNEEDYFLYFEQKCNDKLFYNKYPLIVAEIKSICDQMKKKIELVNSQNFFIIHSELMGLDSRLQIIIALLPSDNDDILSSLTEEEVVEFSRKDYRKFLRESFDVEDNIIPHSLYFSII</sequence>
<proteinExistence type="predicted"/>
<dbReference type="RefSeq" id="WP_010722000.1">
    <property type="nucleotide sequence ID" value="NZ_JACYZJ010000027.1"/>
</dbReference>
<dbReference type="InterPro" id="IPR054275">
    <property type="entry name" value="DUF7006"/>
</dbReference>
<evidence type="ECO:0000313" key="1">
    <source>
        <dbReference type="EMBL" id="RBS27466.1"/>
    </source>
</evidence>
<dbReference type="AlphaFoldDB" id="A0A3F3NJW0"/>
<accession>A0A3F3NJW0</accession>
<comment type="caution">
    <text evidence="1">The sequence shown here is derived from an EMBL/GenBank/DDBJ whole genome shotgun (WGS) entry which is preliminary data.</text>
</comment>
<organism evidence="1 2">
    <name type="scientific">Enterococcus faecium</name>
    <name type="common">Streptococcus faecium</name>
    <dbReference type="NCBI Taxonomy" id="1352"/>
    <lineage>
        <taxon>Bacteria</taxon>
        <taxon>Bacillati</taxon>
        <taxon>Bacillota</taxon>
        <taxon>Bacilli</taxon>
        <taxon>Lactobacillales</taxon>
        <taxon>Enterococcaceae</taxon>
        <taxon>Enterococcus</taxon>
    </lineage>
</organism>
<evidence type="ECO:0000313" key="2">
    <source>
        <dbReference type="Proteomes" id="UP000253144"/>
    </source>
</evidence>
<protein>
    <submittedName>
        <fullName evidence="1">Uncharacterized protein</fullName>
    </submittedName>
</protein>
<gene>
    <name evidence="1" type="ORF">EB12_02504</name>
</gene>
<name>A0A3F3NJW0_ENTFC</name>
<dbReference type="Pfam" id="PF22652">
    <property type="entry name" value="DUF7006"/>
    <property type="match status" value="1"/>
</dbReference>
<dbReference type="Proteomes" id="UP000253144">
    <property type="component" value="Unassembled WGS sequence"/>
</dbReference>
<reference evidence="1 2" key="1">
    <citation type="submission" date="2015-06" db="EMBL/GenBank/DDBJ databases">
        <title>The Genome Sequence of Enterococcus faecium 131EA1.</title>
        <authorList>
            <consortium name="The Broad Institute Genomics Platform"/>
            <consortium name="The Broad Institute Genome Sequencing Center for Infectious Disease"/>
            <person name="Earl A.M."/>
            <person name="Van Tyne D."/>
            <person name="Lebreton F."/>
            <person name="Saavedra J.T."/>
            <person name="Gilmore M.S."/>
            <person name="Manson Mcguire A."/>
            <person name="Clock S."/>
            <person name="Crupain M."/>
            <person name="Rangan U."/>
            <person name="Young S."/>
            <person name="Abouelleil A."/>
            <person name="Cao P."/>
            <person name="Chapman S.B."/>
            <person name="Griggs A."/>
            <person name="Priest M."/>
            <person name="Shea T."/>
            <person name="Wortman J."/>
            <person name="Nusbaum C."/>
            <person name="Birren B."/>
        </authorList>
    </citation>
    <scope>NUCLEOTIDE SEQUENCE [LARGE SCALE GENOMIC DNA]</scope>
    <source>
        <strain evidence="1 2">131EA1</strain>
    </source>
</reference>
<dbReference type="EMBL" id="LEQJ01000018">
    <property type="protein sequence ID" value="RBS27466.1"/>
    <property type="molecule type" value="Genomic_DNA"/>
</dbReference>